<dbReference type="GO" id="GO:0005634">
    <property type="term" value="C:nucleus"/>
    <property type="evidence" value="ECO:0007669"/>
    <property type="project" value="TreeGrafter"/>
</dbReference>
<keyword evidence="2" id="KW-1185">Reference proteome</keyword>
<dbReference type="PANTHER" id="PTHR21727">
    <property type="entry name" value="PHOSPHORYLATED CTD INTERACTING FACTOR 1"/>
    <property type="match status" value="1"/>
</dbReference>
<dbReference type="Gene3D" id="1.10.10.10">
    <property type="entry name" value="Winged helix-like DNA-binding domain superfamily/Winged helix DNA-binding domain"/>
    <property type="match status" value="1"/>
</dbReference>
<dbReference type="Pfam" id="PF12237">
    <property type="entry name" value="PCIF1_WW"/>
    <property type="match status" value="1"/>
</dbReference>
<sequence>PPLAATNLVKTASYFASLKIAAALMANRGPYQKISQLDRERIVRAYRSGDDWGELGRMMGMKKPTVRNIVTTYERTGRVGTLPKGGVKRMALTEAMVDTIVQFVEGQPTASHASQVPALDQPFPDVLQSIDECVEKKFSASRSNAQRIARVLVDAVSQFEQTIDQLIQSPDRQPGNAGGVSVVFLERRRQQNGDLGDDSECKESEVEGQLLIGCHQNSLSLSDGYASPCCPRISFLVRNFGLKATARMLLRYETLGTGSLQWGDPVTVHHALYEHMGVRYEGFASPLNSKLLGKPGVAFCSLFPDTDAPFGSLGDFFAVDFSHYPGGWTVNPPFIEELMLQVANKVLDYLNRDASGACWFFVTFPCWSDSPGWQRLAESKHKLQQLCLSPRKFTVQDCYGSVLLPRMALSIFAMGRRLPSIADWNGVIKQCFTCTDVDSVRAA</sequence>
<reference evidence="3" key="1">
    <citation type="submission" date="2016-11" db="UniProtKB">
        <authorList>
            <consortium name="WormBaseParasite"/>
        </authorList>
    </citation>
    <scope>IDENTIFICATION</scope>
</reference>
<evidence type="ECO:0000259" key="1">
    <source>
        <dbReference type="Pfam" id="PF12237"/>
    </source>
</evidence>
<proteinExistence type="predicted"/>
<feature type="domain" description="PCIF1 WW" evidence="1">
    <location>
        <begin position="244"/>
        <end position="392"/>
    </location>
</feature>
<dbReference type="InterPro" id="IPR039881">
    <property type="entry name" value="PCIF1-like"/>
</dbReference>
<dbReference type="WBParaSite" id="maker-uti_cns_0047993-snap-gene-0.3-mRNA-1">
    <property type="protein sequence ID" value="maker-uti_cns_0047993-snap-gene-0.3-mRNA-1"/>
    <property type="gene ID" value="maker-uti_cns_0047993-snap-gene-0.3"/>
</dbReference>
<dbReference type="InterPro" id="IPR022035">
    <property type="entry name" value="PCIF1_WW"/>
</dbReference>
<dbReference type="Proteomes" id="UP000095280">
    <property type="component" value="Unplaced"/>
</dbReference>
<name>A0A1I8JIN4_9PLAT</name>
<dbReference type="InterPro" id="IPR009057">
    <property type="entry name" value="Homeodomain-like_sf"/>
</dbReference>
<dbReference type="SUPFAM" id="SSF46689">
    <property type="entry name" value="Homeodomain-like"/>
    <property type="match status" value="1"/>
</dbReference>
<dbReference type="PANTHER" id="PTHR21727:SF0">
    <property type="entry name" value="MRNA (2'-O-METHYLADENOSINE-N(6)-)-METHYLTRANSFERASE"/>
    <property type="match status" value="1"/>
</dbReference>
<evidence type="ECO:0000313" key="3">
    <source>
        <dbReference type="WBParaSite" id="maker-uti_cns_0047993-snap-gene-0.3-mRNA-1"/>
    </source>
</evidence>
<protein>
    <submittedName>
        <fullName evidence="3">PCIF1_WW domain-containing protein</fullName>
    </submittedName>
</protein>
<dbReference type="InterPro" id="IPR036388">
    <property type="entry name" value="WH-like_DNA-bd_sf"/>
</dbReference>
<dbReference type="GO" id="GO:0099122">
    <property type="term" value="F:RNA polymerase II C-terminal domain binding"/>
    <property type="evidence" value="ECO:0007669"/>
    <property type="project" value="InterPro"/>
</dbReference>
<accession>A0A1I8JIN4</accession>
<organism evidence="2 3">
    <name type="scientific">Macrostomum lignano</name>
    <dbReference type="NCBI Taxonomy" id="282301"/>
    <lineage>
        <taxon>Eukaryota</taxon>
        <taxon>Metazoa</taxon>
        <taxon>Spiralia</taxon>
        <taxon>Lophotrochozoa</taxon>
        <taxon>Platyhelminthes</taxon>
        <taxon>Rhabditophora</taxon>
        <taxon>Macrostomorpha</taxon>
        <taxon>Macrostomida</taxon>
        <taxon>Macrostomidae</taxon>
        <taxon>Macrostomum</taxon>
    </lineage>
</organism>
<evidence type="ECO:0000313" key="2">
    <source>
        <dbReference type="Proteomes" id="UP000095280"/>
    </source>
</evidence>
<dbReference type="GO" id="GO:0016422">
    <property type="term" value="F:mRNA (2'-O-methyladenosine-N6-)-methyltransferase activity"/>
    <property type="evidence" value="ECO:0007669"/>
    <property type="project" value="InterPro"/>
</dbReference>
<dbReference type="AlphaFoldDB" id="A0A1I8JIN4"/>